<gene>
    <name evidence="1" type="ORF">M2325_000852</name>
</gene>
<comment type="caution">
    <text evidence="1">The sequence shown here is derived from an EMBL/GenBank/DDBJ whole genome shotgun (WGS) entry which is preliminary data.</text>
</comment>
<evidence type="ECO:0000313" key="2">
    <source>
        <dbReference type="Proteomes" id="UP001140258"/>
    </source>
</evidence>
<dbReference type="RefSeq" id="WP_259051459.1">
    <property type="nucleotide sequence ID" value="NZ_JANUCQ010000002.1"/>
</dbReference>
<evidence type="ECO:0000313" key="1">
    <source>
        <dbReference type="EMBL" id="MCS3922167.1"/>
    </source>
</evidence>
<organism evidence="1 2">
    <name type="scientific">Methanococcus voltae PS</name>
    <dbReference type="NCBI Taxonomy" id="523842"/>
    <lineage>
        <taxon>Archaea</taxon>
        <taxon>Methanobacteriati</taxon>
        <taxon>Methanobacteriota</taxon>
        <taxon>Methanomada group</taxon>
        <taxon>Methanococci</taxon>
        <taxon>Methanococcales</taxon>
        <taxon>Methanococcaceae</taxon>
        <taxon>Methanococcus</taxon>
    </lineage>
</organism>
<proteinExistence type="predicted"/>
<dbReference type="Proteomes" id="UP001140258">
    <property type="component" value="Unassembled WGS sequence"/>
</dbReference>
<dbReference type="EMBL" id="JANUCQ010000002">
    <property type="protein sequence ID" value="MCS3922167.1"/>
    <property type="molecule type" value="Genomic_DNA"/>
</dbReference>
<sequence length="102" mass="12477">MISKEDFELLKDYTIFYKLLDDISYYTLINNMYEADDYIRVKEINNYLVKNKMRRGMAKPLLDYEFLNRDTEKAIIGEKVYYKLSDFGKMVFEEYKKDKGYR</sequence>
<protein>
    <submittedName>
        <fullName evidence="1">Uncharacterized protein</fullName>
    </submittedName>
</protein>
<reference evidence="1" key="1">
    <citation type="submission" date="2022-08" db="EMBL/GenBank/DDBJ databases">
        <title>Genomic Encyclopedia of Type Strains, Phase V (KMG-V): Genome sequencing to study the core and pangenomes of soil and plant-associated prokaryotes.</title>
        <authorList>
            <person name="Whitman W."/>
        </authorList>
    </citation>
    <scope>NUCLEOTIDE SEQUENCE</scope>
    <source>
        <strain evidence="1">PS</strain>
    </source>
</reference>
<accession>A0ABT2EW46</accession>
<keyword evidence="2" id="KW-1185">Reference proteome</keyword>
<name>A0ABT2EW46_METVO</name>